<dbReference type="Proteomes" id="UP001293254">
    <property type="component" value="Unassembled WGS sequence"/>
</dbReference>
<reference evidence="1" key="2">
    <citation type="journal article" date="2024" name="Plant">
        <title>Genomic evolution and insights into agronomic trait innovations of Sesamum species.</title>
        <authorList>
            <person name="Miao H."/>
            <person name="Wang L."/>
            <person name="Qu L."/>
            <person name="Liu H."/>
            <person name="Sun Y."/>
            <person name="Le M."/>
            <person name="Wang Q."/>
            <person name="Wei S."/>
            <person name="Zheng Y."/>
            <person name="Lin W."/>
            <person name="Duan Y."/>
            <person name="Cao H."/>
            <person name="Xiong S."/>
            <person name="Wang X."/>
            <person name="Wei L."/>
            <person name="Li C."/>
            <person name="Ma Q."/>
            <person name="Ju M."/>
            <person name="Zhao R."/>
            <person name="Li G."/>
            <person name="Mu C."/>
            <person name="Tian Q."/>
            <person name="Mei H."/>
            <person name="Zhang T."/>
            <person name="Gao T."/>
            <person name="Zhang H."/>
        </authorList>
    </citation>
    <scope>NUCLEOTIDE SEQUENCE</scope>
    <source>
        <strain evidence="1">3651</strain>
    </source>
</reference>
<keyword evidence="2" id="KW-1185">Reference proteome</keyword>
<evidence type="ECO:0000313" key="2">
    <source>
        <dbReference type="Proteomes" id="UP001293254"/>
    </source>
</evidence>
<name>A0AAE2CGV0_9LAMI</name>
<accession>A0AAE2CGV0</accession>
<gene>
    <name evidence="1" type="ORF">Salat_2120400</name>
</gene>
<reference evidence="1" key="1">
    <citation type="submission" date="2020-06" db="EMBL/GenBank/DDBJ databases">
        <authorList>
            <person name="Li T."/>
            <person name="Hu X."/>
            <person name="Zhang T."/>
            <person name="Song X."/>
            <person name="Zhang H."/>
            <person name="Dai N."/>
            <person name="Sheng W."/>
            <person name="Hou X."/>
            <person name="Wei L."/>
        </authorList>
    </citation>
    <scope>NUCLEOTIDE SEQUENCE</scope>
    <source>
        <strain evidence="1">3651</strain>
        <tissue evidence="1">Leaf</tissue>
    </source>
</reference>
<dbReference type="AlphaFoldDB" id="A0AAE2CGV0"/>
<dbReference type="EMBL" id="JACGWO010000008">
    <property type="protein sequence ID" value="KAK4421698.1"/>
    <property type="molecule type" value="Genomic_DNA"/>
</dbReference>
<evidence type="ECO:0000313" key="1">
    <source>
        <dbReference type="EMBL" id="KAK4421698.1"/>
    </source>
</evidence>
<proteinExistence type="predicted"/>
<sequence>MQPSLFGYGGSRVSTACFQSRVPMIYCGKSMHDGKHPRLRFFRPLVMIRGSCGIACGRSQFRLGCLFAWRTCVGALLTLDNFAWCFHDVDTHSAVCDAEVETDRHVFLDCRFA</sequence>
<protein>
    <submittedName>
        <fullName evidence="1">Uncharacterized protein</fullName>
    </submittedName>
</protein>
<comment type="caution">
    <text evidence="1">The sequence shown here is derived from an EMBL/GenBank/DDBJ whole genome shotgun (WGS) entry which is preliminary data.</text>
</comment>
<organism evidence="1 2">
    <name type="scientific">Sesamum alatum</name>
    <dbReference type="NCBI Taxonomy" id="300844"/>
    <lineage>
        <taxon>Eukaryota</taxon>
        <taxon>Viridiplantae</taxon>
        <taxon>Streptophyta</taxon>
        <taxon>Embryophyta</taxon>
        <taxon>Tracheophyta</taxon>
        <taxon>Spermatophyta</taxon>
        <taxon>Magnoliopsida</taxon>
        <taxon>eudicotyledons</taxon>
        <taxon>Gunneridae</taxon>
        <taxon>Pentapetalae</taxon>
        <taxon>asterids</taxon>
        <taxon>lamiids</taxon>
        <taxon>Lamiales</taxon>
        <taxon>Pedaliaceae</taxon>
        <taxon>Sesamum</taxon>
    </lineage>
</organism>